<organism evidence="3 4">
    <name type="scientific">Ectobacillus ponti</name>
    <dbReference type="NCBI Taxonomy" id="2961894"/>
    <lineage>
        <taxon>Bacteria</taxon>
        <taxon>Bacillati</taxon>
        <taxon>Bacillota</taxon>
        <taxon>Bacilli</taxon>
        <taxon>Bacillales</taxon>
        <taxon>Bacillaceae</taxon>
        <taxon>Ectobacillus</taxon>
    </lineage>
</organism>
<dbReference type="Proteomes" id="UP001156102">
    <property type="component" value="Unassembled WGS sequence"/>
</dbReference>
<feature type="transmembrane region" description="Helical" evidence="1">
    <location>
        <begin position="220"/>
        <end position="242"/>
    </location>
</feature>
<keyword evidence="3" id="KW-0378">Hydrolase</keyword>
<keyword evidence="1" id="KW-0812">Transmembrane</keyword>
<dbReference type="Pfam" id="PF02517">
    <property type="entry name" value="Rce1-like"/>
    <property type="match status" value="1"/>
</dbReference>
<comment type="caution">
    <text evidence="3">The sequence shown here is derived from an EMBL/GenBank/DDBJ whole genome shotgun (WGS) entry which is preliminary data.</text>
</comment>
<reference evidence="3" key="1">
    <citation type="submission" date="2022-07" db="EMBL/GenBank/DDBJ databases">
        <authorList>
            <person name="Li W.-J."/>
            <person name="Deng Q.-Q."/>
        </authorList>
    </citation>
    <scope>NUCLEOTIDE SEQUENCE</scope>
    <source>
        <strain evidence="3">SYSU M60031</strain>
    </source>
</reference>
<dbReference type="RefSeq" id="WP_254760245.1">
    <property type="nucleotide sequence ID" value="NZ_JANCLT010000011.1"/>
</dbReference>
<gene>
    <name evidence="3" type="ORF">NK662_17525</name>
</gene>
<keyword evidence="3" id="KW-0645">Protease</keyword>
<accession>A0AA41XBJ7</accession>
<dbReference type="InterPro" id="IPR003675">
    <property type="entry name" value="Rce1/LyrA-like_dom"/>
</dbReference>
<evidence type="ECO:0000313" key="4">
    <source>
        <dbReference type="Proteomes" id="UP001156102"/>
    </source>
</evidence>
<keyword evidence="3" id="KW-0482">Metalloprotease</keyword>
<dbReference type="AlphaFoldDB" id="A0AA41XBJ7"/>
<name>A0AA41XBJ7_9BACI</name>
<feature type="transmembrane region" description="Helical" evidence="1">
    <location>
        <begin position="77"/>
        <end position="95"/>
    </location>
</feature>
<feature type="transmembrane region" description="Helical" evidence="1">
    <location>
        <begin position="12"/>
        <end position="34"/>
    </location>
</feature>
<dbReference type="GO" id="GO:0080120">
    <property type="term" value="P:CAAX-box protein maturation"/>
    <property type="evidence" value="ECO:0007669"/>
    <property type="project" value="UniProtKB-ARBA"/>
</dbReference>
<feature type="transmembrane region" description="Helical" evidence="1">
    <location>
        <begin position="139"/>
        <end position="158"/>
    </location>
</feature>
<feature type="transmembrane region" description="Helical" evidence="1">
    <location>
        <begin position="164"/>
        <end position="183"/>
    </location>
</feature>
<feature type="domain" description="CAAX prenyl protease 2/Lysostaphin resistance protein A-like" evidence="2">
    <location>
        <begin position="108"/>
        <end position="202"/>
    </location>
</feature>
<dbReference type="EMBL" id="JANCLT010000011">
    <property type="protein sequence ID" value="MCP8970324.1"/>
    <property type="molecule type" value="Genomic_DNA"/>
</dbReference>
<dbReference type="InterPro" id="IPR052710">
    <property type="entry name" value="CAAX_protease"/>
</dbReference>
<dbReference type="GO" id="GO:0004175">
    <property type="term" value="F:endopeptidase activity"/>
    <property type="evidence" value="ECO:0007669"/>
    <property type="project" value="UniProtKB-ARBA"/>
</dbReference>
<protein>
    <submittedName>
        <fullName evidence="3">CPBP family intramembrane metalloprotease</fullName>
    </submittedName>
</protein>
<evidence type="ECO:0000259" key="2">
    <source>
        <dbReference type="Pfam" id="PF02517"/>
    </source>
</evidence>
<keyword evidence="1" id="KW-0472">Membrane</keyword>
<dbReference type="PANTHER" id="PTHR36435">
    <property type="entry name" value="SLR1288 PROTEIN"/>
    <property type="match status" value="1"/>
</dbReference>
<proteinExistence type="predicted"/>
<feature type="transmembrane region" description="Helical" evidence="1">
    <location>
        <begin position="101"/>
        <end position="118"/>
    </location>
</feature>
<evidence type="ECO:0000313" key="3">
    <source>
        <dbReference type="EMBL" id="MCP8970324.1"/>
    </source>
</evidence>
<dbReference type="GO" id="GO:0008237">
    <property type="term" value="F:metallopeptidase activity"/>
    <property type="evidence" value="ECO:0007669"/>
    <property type="project" value="UniProtKB-KW"/>
</dbReference>
<dbReference type="PANTHER" id="PTHR36435:SF1">
    <property type="entry name" value="CAAX AMINO TERMINAL PROTEASE FAMILY PROTEIN"/>
    <property type="match status" value="1"/>
</dbReference>
<sequence>MKIWLYQRPILFAVLAFIVSRAVGGVLFLSAQLLYPDLDPIADLSWLLPAGFAGVLLFLVYGMGIDNESGFVKTASTREWIIWAPALMLPAFILWSQGIQAMGGMHAGMLAIAALGIAMNEEILFRGLFMRGFMRYGSFPAIFVPAVLFGFIHAGNLLAGGDAVFTILQVIWATAGGIAFAAIRLRTKSLYPCIVIHFIVDFAEYISTGETGIHQASMRLTSMLQLLILFLVFMAYALVLFWKDHSETKNPHMEAAERASL</sequence>
<keyword evidence="1" id="KW-1133">Transmembrane helix</keyword>
<feature type="transmembrane region" description="Helical" evidence="1">
    <location>
        <begin position="46"/>
        <end position="65"/>
    </location>
</feature>
<keyword evidence="4" id="KW-1185">Reference proteome</keyword>
<evidence type="ECO:0000256" key="1">
    <source>
        <dbReference type="SAM" id="Phobius"/>
    </source>
</evidence>